<dbReference type="PANTHER" id="PTHR10151:SF120">
    <property type="entry name" value="BIS(5'-ADENOSYL)-TRIPHOSPHATASE"/>
    <property type="match status" value="1"/>
</dbReference>
<evidence type="ECO:0000313" key="4">
    <source>
        <dbReference type="Proteomes" id="UP000275394"/>
    </source>
</evidence>
<dbReference type="GO" id="GO:0046872">
    <property type="term" value="F:metal ion binding"/>
    <property type="evidence" value="ECO:0007669"/>
    <property type="project" value="InterPro"/>
</dbReference>
<dbReference type="Pfam" id="PF01676">
    <property type="entry name" value="Metalloenzyme"/>
    <property type="match status" value="1"/>
</dbReference>
<sequence length="587" mass="64716">MKNNLLKLGFTLAVSAIPLSSFAAQKAILIGIDGVQYEKMQALDTPNFHRLTIKKTYTGGIAGDYSEQGTSSGPGWSTILTGVWANKHQVISNGSGHASEDFPSIFRRIITAKPNLTQASLVNWSPIHSQFFSNDVDDIAVAKKGLSDTSVTSSTIAEINNGRDFIFAHLDDPDHVGHSDGFSKKYNDSIITADGQLGQILDSVEAAQQDTGDDWLVIVTTDHGREGTTGYSHGAQTASEKTVFIATNKPLNKEFSSTAAGENQGFSGLYNYTAQTSITPTILTHLGIKIENKWKLDGPSLLGDIGVRKLTPGAQHTLSWVSDSSKEANIYRNNQFAGSVAANQQYWQDDTSGDSSGIIDYVVELNNNPTAYRAYSLDINAALNWNTTRAYFFRSDNQYIRYNKTDDKADDNYPRVTTNSNWPGLGDYREKIVASFHKDANTAYFFLNNGDYIAYDINSDKALSGYPKAVDANTWPGLEDYADNIIATLRGNGDDVYFFLDNARYIRYNLKNDHADEGYPQAVNDTTWPGLASHAENITSALRWSDSRAYIFLTGQRYIRYNVSQNRADSGYPATTNNSTWPGMMNP</sequence>
<dbReference type="InterPro" id="IPR036375">
    <property type="entry name" value="Hemopexin-like_dom_sf"/>
</dbReference>
<keyword evidence="1" id="KW-0732">Signal</keyword>
<reference evidence="3 4" key="1">
    <citation type="submission" date="2018-11" db="EMBL/GenBank/DDBJ databases">
        <title>Genomic Encyclopedia of Type Strains, Phase IV (KMG-IV): sequencing the most valuable type-strain genomes for metagenomic binning, comparative biology and taxonomic classification.</title>
        <authorList>
            <person name="Goeker M."/>
        </authorList>
    </citation>
    <scope>NUCLEOTIDE SEQUENCE [LARGE SCALE GENOMIC DNA]</scope>
    <source>
        <strain evidence="3 4">DSM 100316</strain>
    </source>
</reference>
<accession>A0A3N2DPQ8</accession>
<dbReference type="InterPro" id="IPR018487">
    <property type="entry name" value="Hemopexin-like_repeat"/>
</dbReference>
<evidence type="ECO:0000313" key="3">
    <source>
        <dbReference type="EMBL" id="ROS01804.1"/>
    </source>
</evidence>
<comment type="caution">
    <text evidence="3">The sequence shown here is derived from an EMBL/GenBank/DDBJ whole genome shotgun (WGS) entry which is preliminary data.</text>
</comment>
<dbReference type="InterPro" id="IPR006124">
    <property type="entry name" value="Metalloenzyme"/>
</dbReference>
<dbReference type="PANTHER" id="PTHR10151">
    <property type="entry name" value="ECTONUCLEOTIDE PYROPHOSPHATASE/PHOSPHODIESTERASE"/>
    <property type="match status" value="1"/>
</dbReference>
<dbReference type="Gene3D" id="2.110.10.10">
    <property type="entry name" value="Hemopexin-like domain"/>
    <property type="match status" value="2"/>
</dbReference>
<protein>
    <submittedName>
        <fullName evidence="3">Type I phosphodiesterase/nucleotide pyrophosphatase</fullName>
    </submittedName>
</protein>
<dbReference type="InterPro" id="IPR002591">
    <property type="entry name" value="Phosphodiest/P_Trfase"/>
</dbReference>
<dbReference type="Gene3D" id="3.40.720.10">
    <property type="entry name" value="Alkaline Phosphatase, subunit A"/>
    <property type="match status" value="1"/>
</dbReference>
<dbReference type="SUPFAM" id="SSF50923">
    <property type="entry name" value="Hemopexin-like domain"/>
    <property type="match status" value="1"/>
</dbReference>
<feature type="signal peptide" evidence="1">
    <location>
        <begin position="1"/>
        <end position="23"/>
    </location>
</feature>
<organism evidence="3 4">
    <name type="scientific">Sinobacterium caligoides</name>
    <dbReference type="NCBI Taxonomy" id="933926"/>
    <lineage>
        <taxon>Bacteria</taxon>
        <taxon>Pseudomonadati</taxon>
        <taxon>Pseudomonadota</taxon>
        <taxon>Gammaproteobacteria</taxon>
        <taxon>Cellvibrionales</taxon>
        <taxon>Spongiibacteraceae</taxon>
        <taxon>Sinobacterium</taxon>
    </lineage>
</organism>
<dbReference type="EMBL" id="RKHR01000004">
    <property type="protein sequence ID" value="ROS01804.1"/>
    <property type="molecule type" value="Genomic_DNA"/>
</dbReference>
<dbReference type="AlphaFoldDB" id="A0A3N2DPQ8"/>
<proteinExistence type="predicted"/>
<feature type="domain" description="Metalloenzyme" evidence="2">
    <location>
        <begin position="143"/>
        <end position="228"/>
    </location>
</feature>
<feature type="chain" id="PRO_5018271751" evidence="1">
    <location>
        <begin position="24"/>
        <end position="587"/>
    </location>
</feature>
<evidence type="ECO:0000259" key="2">
    <source>
        <dbReference type="Pfam" id="PF01676"/>
    </source>
</evidence>
<evidence type="ECO:0000256" key="1">
    <source>
        <dbReference type="SAM" id="SignalP"/>
    </source>
</evidence>
<name>A0A3N2DPQ8_9GAMM</name>
<dbReference type="SUPFAM" id="SSF53649">
    <property type="entry name" value="Alkaline phosphatase-like"/>
    <property type="match status" value="1"/>
</dbReference>
<dbReference type="Pfam" id="PF01663">
    <property type="entry name" value="Phosphodiest"/>
    <property type="match status" value="1"/>
</dbReference>
<dbReference type="GO" id="GO:0016787">
    <property type="term" value="F:hydrolase activity"/>
    <property type="evidence" value="ECO:0007669"/>
    <property type="project" value="UniProtKB-ARBA"/>
</dbReference>
<dbReference type="Proteomes" id="UP000275394">
    <property type="component" value="Unassembled WGS sequence"/>
</dbReference>
<dbReference type="OrthoDB" id="1956004at2"/>
<dbReference type="RefSeq" id="WP_123712564.1">
    <property type="nucleotide sequence ID" value="NZ_RKHR01000004.1"/>
</dbReference>
<dbReference type="SMART" id="SM00120">
    <property type="entry name" value="HX"/>
    <property type="match status" value="4"/>
</dbReference>
<dbReference type="InterPro" id="IPR017850">
    <property type="entry name" value="Alkaline_phosphatase_core_sf"/>
</dbReference>
<gene>
    <name evidence="3" type="ORF">EDC56_2252</name>
</gene>
<keyword evidence="4" id="KW-1185">Reference proteome</keyword>